<dbReference type="Pfam" id="PF00072">
    <property type="entry name" value="Response_reg"/>
    <property type="match status" value="1"/>
</dbReference>
<dbReference type="InterPro" id="IPR051015">
    <property type="entry name" value="EvgA-like"/>
</dbReference>
<evidence type="ECO:0000313" key="7">
    <source>
        <dbReference type="Proteomes" id="UP001202550"/>
    </source>
</evidence>
<dbReference type="Pfam" id="PF00196">
    <property type="entry name" value="GerE"/>
    <property type="match status" value="1"/>
</dbReference>
<dbReference type="SUPFAM" id="SSF52172">
    <property type="entry name" value="CheY-like"/>
    <property type="match status" value="1"/>
</dbReference>
<evidence type="ECO:0000259" key="5">
    <source>
        <dbReference type="PROSITE" id="PS50110"/>
    </source>
</evidence>
<reference evidence="6 7" key="1">
    <citation type="submission" date="2022-05" db="EMBL/GenBank/DDBJ databases">
        <title>Seasonal and diel survey of microbial diversity of the Tyrrhenian coast.</title>
        <authorList>
            <person name="Gattoni G."/>
            <person name="Corral P."/>
        </authorList>
    </citation>
    <scope>NUCLEOTIDE SEQUENCE [LARGE SCALE GENOMIC DNA]</scope>
    <source>
        <strain evidence="6 7">V10</strain>
    </source>
</reference>
<sequence>MQVGLEQSSKTPKKRVLLVDDHSLVAETISLALSANNESMTLETASSTEEAVDLINQGGRFDVILLDYDLPGERGLNGLQKLIAVNDGGVALFSGVAGHGVMERALEMGAAGFVPKTLPLKTLKHAINFIADGEVFVPAAITASYFSPPTNELGLKPREVMVLGYLAEGLANKEIGLKLDLAESIVKFDVKSICRKLDVKNRTQAVIEARRLRLV</sequence>
<dbReference type="InterPro" id="IPR000792">
    <property type="entry name" value="Tscrpt_reg_LuxR_C"/>
</dbReference>
<dbReference type="Gene3D" id="1.10.10.10">
    <property type="entry name" value="Winged helix-like DNA-binding domain superfamily/Winged helix DNA-binding domain"/>
    <property type="match status" value="1"/>
</dbReference>
<dbReference type="RefSeq" id="WP_249055218.1">
    <property type="nucleotide sequence ID" value="NZ_JALZWP010000001.1"/>
</dbReference>
<evidence type="ECO:0000256" key="1">
    <source>
        <dbReference type="ARBA" id="ARBA00022553"/>
    </source>
</evidence>
<dbReference type="Proteomes" id="UP001202550">
    <property type="component" value="Unassembled WGS sequence"/>
</dbReference>
<dbReference type="PANTHER" id="PTHR45566">
    <property type="entry name" value="HTH-TYPE TRANSCRIPTIONAL REGULATOR YHJB-RELATED"/>
    <property type="match status" value="1"/>
</dbReference>
<dbReference type="SMART" id="SM00421">
    <property type="entry name" value="HTH_LUXR"/>
    <property type="match status" value="1"/>
</dbReference>
<gene>
    <name evidence="6" type="ORF">M3N55_00125</name>
</gene>
<dbReference type="CDD" id="cd06170">
    <property type="entry name" value="LuxR_C_like"/>
    <property type="match status" value="1"/>
</dbReference>
<dbReference type="PROSITE" id="PS50043">
    <property type="entry name" value="HTH_LUXR_2"/>
    <property type="match status" value="1"/>
</dbReference>
<comment type="caution">
    <text evidence="6">The sequence shown here is derived from an EMBL/GenBank/DDBJ whole genome shotgun (WGS) entry which is preliminary data.</text>
</comment>
<dbReference type="Gene3D" id="3.40.50.2300">
    <property type="match status" value="1"/>
</dbReference>
<dbReference type="InterPro" id="IPR036388">
    <property type="entry name" value="WH-like_DNA-bd_sf"/>
</dbReference>
<organism evidence="6 7">
    <name type="scientific">Roseinatronobacter domitianus</name>
    <dbReference type="NCBI Taxonomy" id="2940293"/>
    <lineage>
        <taxon>Bacteria</taxon>
        <taxon>Pseudomonadati</taxon>
        <taxon>Pseudomonadota</taxon>
        <taxon>Alphaproteobacteria</taxon>
        <taxon>Rhodobacterales</taxon>
        <taxon>Paracoccaceae</taxon>
        <taxon>Roseinatronobacter</taxon>
    </lineage>
</organism>
<dbReference type="EMBL" id="JALZWP010000001">
    <property type="protein sequence ID" value="MCL1627126.1"/>
    <property type="molecule type" value="Genomic_DNA"/>
</dbReference>
<dbReference type="InterPro" id="IPR058245">
    <property type="entry name" value="NreC/VraR/RcsB-like_REC"/>
</dbReference>
<dbReference type="SMART" id="SM00448">
    <property type="entry name" value="REC"/>
    <property type="match status" value="1"/>
</dbReference>
<dbReference type="InterPro" id="IPR016032">
    <property type="entry name" value="Sig_transdc_resp-reg_C-effctor"/>
</dbReference>
<evidence type="ECO:0000256" key="3">
    <source>
        <dbReference type="PROSITE-ProRule" id="PRU00169"/>
    </source>
</evidence>
<name>A0ABT0LWZ6_9RHOB</name>
<dbReference type="CDD" id="cd17535">
    <property type="entry name" value="REC_NarL-like"/>
    <property type="match status" value="1"/>
</dbReference>
<evidence type="ECO:0000259" key="4">
    <source>
        <dbReference type="PROSITE" id="PS50043"/>
    </source>
</evidence>
<dbReference type="InterPro" id="IPR011006">
    <property type="entry name" value="CheY-like_superfamily"/>
</dbReference>
<dbReference type="PRINTS" id="PR00038">
    <property type="entry name" value="HTHLUXR"/>
</dbReference>
<feature type="domain" description="Response regulatory" evidence="5">
    <location>
        <begin position="15"/>
        <end position="131"/>
    </location>
</feature>
<protein>
    <submittedName>
        <fullName evidence="6">Response regulator transcription factor</fullName>
    </submittedName>
</protein>
<evidence type="ECO:0000313" key="6">
    <source>
        <dbReference type="EMBL" id="MCL1627126.1"/>
    </source>
</evidence>
<keyword evidence="1 3" id="KW-0597">Phosphoprotein</keyword>
<dbReference type="PROSITE" id="PS50110">
    <property type="entry name" value="RESPONSE_REGULATORY"/>
    <property type="match status" value="1"/>
</dbReference>
<evidence type="ECO:0000256" key="2">
    <source>
        <dbReference type="ARBA" id="ARBA00023125"/>
    </source>
</evidence>
<keyword evidence="7" id="KW-1185">Reference proteome</keyword>
<dbReference type="PANTHER" id="PTHR45566:SF1">
    <property type="entry name" value="HTH-TYPE TRANSCRIPTIONAL REGULATOR YHJB-RELATED"/>
    <property type="match status" value="1"/>
</dbReference>
<accession>A0ABT0LWZ6</accession>
<feature type="domain" description="HTH luxR-type" evidence="4">
    <location>
        <begin position="148"/>
        <end position="213"/>
    </location>
</feature>
<proteinExistence type="predicted"/>
<keyword evidence="2" id="KW-0238">DNA-binding</keyword>
<dbReference type="SUPFAM" id="SSF46894">
    <property type="entry name" value="C-terminal effector domain of the bipartite response regulators"/>
    <property type="match status" value="1"/>
</dbReference>
<feature type="modified residue" description="4-aspartylphosphate" evidence="3">
    <location>
        <position position="67"/>
    </location>
</feature>
<dbReference type="InterPro" id="IPR001789">
    <property type="entry name" value="Sig_transdc_resp-reg_receiver"/>
</dbReference>